<dbReference type="PANTHER" id="PTHR13274:SF2">
    <property type="entry name" value="SMALL RIBOSOMAL SUBUNIT PROTEIN MS25"/>
    <property type="match status" value="1"/>
</dbReference>
<evidence type="ECO:0000256" key="2">
    <source>
        <dbReference type="ARBA" id="ARBA00022980"/>
    </source>
</evidence>
<gene>
    <name evidence="7" type="ORF">JVT61DRAFT_6844</name>
</gene>
<evidence type="ECO:0000256" key="5">
    <source>
        <dbReference type="SAM" id="MobiDB-lite"/>
    </source>
</evidence>
<feature type="domain" description="Ribosomal protein/NADH dehydrogenase" evidence="6">
    <location>
        <begin position="41"/>
        <end position="119"/>
    </location>
</feature>
<sequence length="187" mass="20768">MPRRRGKFIPPPSHLSRVLAHLNAGPRLALNGLRRISLTLAARNDHMGARHFVNEELPRIRWANPLLEIAVHKVPKTREESWAPQATVEFEDGRTSTLDMSNKWSTTIAKELMNLAGGDPWEAYKSAALAAGHPILPGEEKERLAEITKRHKANTAKSASPQELEEQVREMLSSPSRPKMGAAAILP</sequence>
<name>A0A8I2YJ29_9AGAM</name>
<dbReference type="Gene3D" id="3.40.30.10">
    <property type="entry name" value="Glutaredoxin"/>
    <property type="match status" value="1"/>
</dbReference>
<dbReference type="SMART" id="SM00916">
    <property type="entry name" value="L51_S25_CI-B8"/>
    <property type="match status" value="1"/>
</dbReference>
<keyword evidence="2" id="KW-0689">Ribosomal protein</keyword>
<protein>
    <recommendedName>
        <fullName evidence="6">Ribosomal protein/NADH dehydrogenase domain-containing protein</fullName>
    </recommendedName>
</protein>
<comment type="subcellular location">
    <subcellularLocation>
        <location evidence="1">Mitochondrion</location>
    </subcellularLocation>
</comment>
<dbReference type="InterPro" id="IPR007741">
    <property type="entry name" value="Ribosomal_mL43/mS25/NADH_DH"/>
</dbReference>
<accession>A0A8I2YJ29</accession>
<evidence type="ECO:0000256" key="4">
    <source>
        <dbReference type="ARBA" id="ARBA00023274"/>
    </source>
</evidence>
<reference evidence="7" key="1">
    <citation type="submission" date="2021-03" db="EMBL/GenBank/DDBJ databases">
        <title>Evolutionary innovations through gain and loss of genes in the ectomycorrhizal Boletales.</title>
        <authorList>
            <person name="Wu G."/>
            <person name="Miyauchi S."/>
            <person name="Morin E."/>
            <person name="Yang Z.-L."/>
            <person name="Xu J."/>
            <person name="Martin F.M."/>
        </authorList>
    </citation>
    <scope>NUCLEOTIDE SEQUENCE</scope>
    <source>
        <strain evidence="7">BR01</strain>
    </source>
</reference>
<dbReference type="GO" id="GO:0003735">
    <property type="term" value="F:structural constituent of ribosome"/>
    <property type="evidence" value="ECO:0007669"/>
    <property type="project" value="InterPro"/>
</dbReference>
<dbReference type="InterPro" id="IPR036249">
    <property type="entry name" value="Thioredoxin-like_sf"/>
</dbReference>
<comment type="caution">
    <text evidence="7">The sequence shown here is derived from an EMBL/GenBank/DDBJ whole genome shotgun (WGS) entry which is preliminary data.</text>
</comment>
<dbReference type="GO" id="GO:0005840">
    <property type="term" value="C:ribosome"/>
    <property type="evidence" value="ECO:0007669"/>
    <property type="project" value="UniProtKB-KW"/>
</dbReference>
<evidence type="ECO:0000259" key="6">
    <source>
        <dbReference type="SMART" id="SM00916"/>
    </source>
</evidence>
<evidence type="ECO:0000256" key="3">
    <source>
        <dbReference type="ARBA" id="ARBA00023128"/>
    </source>
</evidence>
<dbReference type="AlphaFoldDB" id="A0A8I2YJ29"/>
<dbReference type="EMBL" id="JAGFBS010000023">
    <property type="protein sequence ID" value="KAG6373219.1"/>
    <property type="molecule type" value="Genomic_DNA"/>
</dbReference>
<feature type="region of interest" description="Disordered" evidence="5">
    <location>
        <begin position="151"/>
        <end position="187"/>
    </location>
</feature>
<proteinExistence type="predicted"/>
<dbReference type="PANTHER" id="PTHR13274">
    <property type="entry name" value="MITOCHONDRIAL RIBOSOMAL PROTEIN S25"/>
    <property type="match status" value="1"/>
</dbReference>
<evidence type="ECO:0000313" key="7">
    <source>
        <dbReference type="EMBL" id="KAG6373219.1"/>
    </source>
</evidence>
<dbReference type="SUPFAM" id="SSF52833">
    <property type="entry name" value="Thioredoxin-like"/>
    <property type="match status" value="1"/>
</dbReference>
<evidence type="ECO:0000313" key="8">
    <source>
        <dbReference type="Proteomes" id="UP000683000"/>
    </source>
</evidence>
<dbReference type="GO" id="GO:1990904">
    <property type="term" value="C:ribonucleoprotein complex"/>
    <property type="evidence" value="ECO:0007669"/>
    <property type="project" value="UniProtKB-KW"/>
</dbReference>
<dbReference type="GO" id="GO:0005739">
    <property type="term" value="C:mitochondrion"/>
    <property type="evidence" value="ECO:0007669"/>
    <property type="project" value="UniProtKB-SubCell"/>
</dbReference>
<dbReference type="OrthoDB" id="1696305at2759"/>
<dbReference type="Proteomes" id="UP000683000">
    <property type="component" value="Unassembled WGS sequence"/>
</dbReference>
<evidence type="ECO:0000256" key="1">
    <source>
        <dbReference type="ARBA" id="ARBA00004173"/>
    </source>
</evidence>
<dbReference type="InterPro" id="IPR040049">
    <property type="entry name" value="Ribosomal_mS25/mL61"/>
</dbReference>
<organism evidence="7 8">
    <name type="scientific">Boletus reticuloceps</name>
    <dbReference type="NCBI Taxonomy" id="495285"/>
    <lineage>
        <taxon>Eukaryota</taxon>
        <taxon>Fungi</taxon>
        <taxon>Dikarya</taxon>
        <taxon>Basidiomycota</taxon>
        <taxon>Agaricomycotina</taxon>
        <taxon>Agaricomycetes</taxon>
        <taxon>Agaricomycetidae</taxon>
        <taxon>Boletales</taxon>
        <taxon>Boletineae</taxon>
        <taxon>Boletaceae</taxon>
        <taxon>Boletoideae</taxon>
        <taxon>Boletus</taxon>
    </lineage>
</organism>
<dbReference type="Pfam" id="PF05047">
    <property type="entry name" value="L51_S25_CI-B8"/>
    <property type="match status" value="1"/>
</dbReference>
<keyword evidence="3" id="KW-0496">Mitochondrion</keyword>
<keyword evidence="8" id="KW-1185">Reference proteome</keyword>
<keyword evidence="4" id="KW-0687">Ribonucleoprotein</keyword>